<feature type="domain" description="LUD" evidence="1">
    <location>
        <begin position="13"/>
        <end position="205"/>
    </location>
</feature>
<evidence type="ECO:0000259" key="1">
    <source>
        <dbReference type="Pfam" id="PF02589"/>
    </source>
</evidence>
<dbReference type="SUPFAM" id="SSF100950">
    <property type="entry name" value="NagB/RpiA/CoA transferase-like"/>
    <property type="match status" value="1"/>
</dbReference>
<organism evidence="2 3">
    <name type="scientific">Halothermothrix orenii (strain H 168 / OCM 544 / DSM 9562)</name>
    <dbReference type="NCBI Taxonomy" id="373903"/>
    <lineage>
        <taxon>Bacteria</taxon>
        <taxon>Bacillati</taxon>
        <taxon>Bacillota</taxon>
        <taxon>Clostridia</taxon>
        <taxon>Halanaerobiales</taxon>
        <taxon>Halothermotrichaceae</taxon>
        <taxon>Halothermothrix</taxon>
    </lineage>
</organism>
<dbReference type="STRING" id="373903.Hore_21950"/>
<sequence>MLPKEKYYQITAEKLIERFAKRGIEGYYCPTGEQAVDKVFELIDEGASVSWGGSMTLKELGLHEKIKNGDYVVYDRAEANNNKEKEEIYHKALNSDFYLMSSNAITLGGKLVNIDGNGNRIAALIYGPKNVIVVAGMNKVTTDEESAMKRIRNYASPVNALRLSQNTPCAATGECHDCLSDACICCQVLVTRKSRTKNRIKVILVGEELSY</sequence>
<dbReference type="Pfam" id="PF02589">
    <property type="entry name" value="LUD_dom"/>
    <property type="match status" value="1"/>
</dbReference>
<accession>B8D0K4</accession>
<dbReference type="PIRSF" id="PIRSF020269">
    <property type="entry name" value="DUF1121"/>
    <property type="match status" value="1"/>
</dbReference>
<proteinExistence type="predicted"/>
<dbReference type="KEGG" id="hor:Hore_21950"/>
<dbReference type="HOGENOM" id="CLU_107893_1_0_9"/>
<dbReference type="PANTHER" id="PTHR36179">
    <property type="entry name" value="LUD_DOM DOMAIN-CONTAINING PROTEIN"/>
    <property type="match status" value="1"/>
</dbReference>
<dbReference type="AlphaFoldDB" id="B8D0K4"/>
<dbReference type="EMBL" id="CP001098">
    <property type="protein sequence ID" value="ACL70940.1"/>
    <property type="molecule type" value="Genomic_DNA"/>
</dbReference>
<evidence type="ECO:0000313" key="3">
    <source>
        <dbReference type="Proteomes" id="UP000000719"/>
    </source>
</evidence>
<protein>
    <recommendedName>
        <fullName evidence="1">LUD domain-containing protein</fullName>
    </recommendedName>
</protein>
<dbReference type="RefSeq" id="WP_015923909.1">
    <property type="nucleotide sequence ID" value="NC_011899.1"/>
</dbReference>
<dbReference type="Proteomes" id="UP000000719">
    <property type="component" value="Chromosome"/>
</dbReference>
<dbReference type="InterPro" id="IPR037171">
    <property type="entry name" value="NagB/RpiA_transferase-like"/>
</dbReference>
<dbReference type="eggNOG" id="COG1139">
    <property type="taxonomic scope" value="Bacteria"/>
</dbReference>
<evidence type="ECO:0000313" key="2">
    <source>
        <dbReference type="EMBL" id="ACL70940.1"/>
    </source>
</evidence>
<reference evidence="2 3" key="1">
    <citation type="journal article" date="2009" name="PLoS ONE">
        <title>Genome analysis of the anaerobic thermohalophilic bacterium Halothermothrix orenii.</title>
        <authorList>
            <person name="Mavromatis K."/>
            <person name="Ivanova N."/>
            <person name="Anderson I."/>
            <person name="Lykidis A."/>
            <person name="Hooper S.D."/>
            <person name="Sun H."/>
            <person name="Kunin V."/>
            <person name="Lapidus A."/>
            <person name="Hugenholtz P."/>
            <person name="Patel B."/>
            <person name="Kyrpides N.C."/>
        </authorList>
    </citation>
    <scope>NUCLEOTIDE SEQUENCE [LARGE SCALE GENOMIC DNA]</scope>
    <source>
        <strain evidence="3">H 168 / OCM 544 / DSM 9562</strain>
    </source>
</reference>
<dbReference type="PANTHER" id="PTHR36179:SF2">
    <property type="entry name" value="LUD DOMAIN-CONTAINING PROTEIN"/>
    <property type="match status" value="1"/>
</dbReference>
<gene>
    <name evidence="2" type="ordered locus">Hore_21950</name>
</gene>
<dbReference type="InterPro" id="IPR003741">
    <property type="entry name" value="LUD_dom"/>
</dbReference>
<dbReference type="InterPro" id="IPR009501">
    <property type="entry name" value="UCP020269"/>
</dbReference>
<dbReference type="OrthoDB" id="9809147at2"/>
<keyword evidence="3" id="KW-1185">Reference proteome</keyword>
<name>B8D0K4_HALOH</name>